<dbReference type="Proteomes" id="UP000677082">
    <property type="component" value="Unassembled WGS sequence"/>
</dbReference>
<dbReference type="SUPFAM" id="SSF49313">
    <property type="entry name" value="Cadherin-like"/>
    <property type="match status" value="1"/>
</dbReference>
<dbReference type="InterPro" id="IPR001139">
    <property type="entry name" value="Glyco_hydro_30"/>
</dbReference>
<name>A0A919T6I5_9ACTN</name>
<dbReference type="InterPro" id="IPR008979">
    <property type="entry name" value="Galactose-bd-like_sf"/>
</dbReference>
<dbReference type="GO" id="GO:0004348">
    <property type="term" value="F:glucosylceramidase activity"/>
    <property type="evidence" value="ECO:0007669"/>
    <property type="project" value="InterPro"/>
</dbReference>
<dbReference type="InterPro" id="IPR005084">
    <property type="entry name" value="CBM6"/>
</dbReference>
<dbReference type="InterPro" id="IPR033452">
    <property type="entry name" value="GH30_C"/>
</dbReference>
<dbReference type="Pfam" id="PF03422">
    <property type="entry name" value="CBM_6"/>
    <property type="match status" value="1"/>
</dbReference>
<dbReference type="InterPro" id="IPR017853">
    <property type="entry name" value="GH"/>
</dbReference>
<dbReference type="Pfam" id="PF02055">
    <property type="entry name" value="Glyco_hydro_30"/>
    <property type="match status" value="1"/>
</dbReference>
<feature type="signal peptide" evidence="5">
    <location>
        <begin position="1"/>
        <end position="22"/>
    </location>
</feature>
<evidence type="ECO:0000256" key="5">
    <source>
        <dbReference type="SAM" id="SignalP"/>
    </source>
</evidence>
<dbReference type="Gene3D" id="2.60.40.1180">
    <property type="entry name" value="Golgi alpha-mannosidase II"/>
    <property type="match status" value="1"/>
</dbReference>
<organism evidence="7 8">
    <name type="scientific">Paractinoplanes toevensis</name>
    <dbReference type="NCBI Taxonomy" id="571911"/>
    <lineage>
        <taxon>Bacteria</taxon>
        <taxon>Bacillati</taxon>
        <taxon>Actinomycetota</taxon>
        <taxon>Actinomycetes</taxon>
        <taxon>Micromonosporales</taxon>
        <taxon>Micromonosporaceae</taxon>
        <taxon>Paractinoplanes</taxon>
    </lineage>
</organism>
<dbReference type="SUPFAM" id="SSF51445">
    <property type="entry name" value="(Trans)glycosidases"/>
    <property type="match status" value="1"/>
</dbReference>
<evidence type="ECO:0000256" key="3">
    <source>
        <dbReference type="ARBA" id="ARBA00022801"/>
    </source>
</evidence>
<keyword evidence="4" id="KW-0326">Glycosidase</keyword>
<keyword evidence="2 5" id="KW-0732">Signal</keyword>
<dbReference type="Gene3D" id="3.20.20.80">
    <property type="entry name" value="Glycosidases"/>
    <property type="match status" value="1"/>
</dbReference>
<sequence>MLPSVTAAFVARVAVGAVLITAAPSSGHVTRGPAVTGTYSTGSNAAWKPLPTVHLQRGRPAADATVVIDPSQVRQRYTGLGMSLDETAVSNLWKLTPQNREKAIKLLADPRTGAGLDRFRLTIGSPDVIEHLPFASYDDNLPAGVTADPELTYFSIQRDIDQHIVDTARLILKYNPRATFFASAWSAPAWMKTNNLFRGESDGKGHQLGKLRDEYIDVFARYYVKYLQAYARQGIHIDAITMLNEPTIDVIYPGMDITWQQQQILAKAIKREFKAAHLPTQLWVFDYNFANWKDPNPNAKNLYRIFDDPGARAASDAIAFHPYSGNPVVMRDAAAEYHLPVHMTETSDLQPDTMLNFFRLNAGSYILWAQVTDQDGGTLHWTHSRDNNIDWDEVGRTTKWPDRMVKVNTETRTFSVRDELYQIGQISRYLDQGDVRIESSGPNGGVSNIAFRDQHDNWVTVVRNSNAAATRVRVVLDGRSFTEMVPAGAVATFRWHADVSPDPHNHAPTLAAVPDLTADQFSPLQVELHGADADRDRLTYYTSDAPDGVTVDPDTGRLTISATTSGIRNFTVTVTDNTASTSVPVHLTVRPHAAALGELIEAESYAGQSGWTEGSTQFVENVPAASGGHDVGYTAAGRWLTYRVDVPAAGRYDLELRVANGSGSTAPDAVSLRDTADKTLAIVSVPATGGWTTYQSIHTPVDLVVGDQLVKIFCETGNFNLDYLRIS</sequence>
<evidence type="ECO:0000256" key="4">
    <source>
        <dbReference type="RuleBase" id="RU361188"/>
    </source>
</evidence>
<dbReference type="InterPro" id="IPR013780">
    <property type="entry name" value="Glyco_hydro_b"/>
</dbReference>
<comment type="caution">
    <text evidence="7">The sequence shown here is derived from an EMBL/GenBank/DDBJ whole genome shotgun (WGS) entry which is preliminary data.</text>
</comment>
<dbReference type="InterPro" id="IPR013783">
    <property type="entry name" value="Ig-like_fold"/>
</dbReference>
<comment type="similarity">
    <text evidence="1 4">Belongs to the glycosyl hydrolase 30 family.</text>
</comment>
<keyword evidence="8" id="KW-1185">Reference proteome</keyword>
<feature type="domain" description="CBM6" evidence="6">
    <location>
        <begin position="598"/>
        <end position="727"/>
    </location>
</feature>
<dbReference type="AlphaFoldDB" id="A0A919T6I5"/>
<dbReference type="GO" id="GO:0005509">
    <property type="term" value="F:calcium ion binding"/>
    <property type="evidence" value="ECO:0007669"/>
    <property type="project" value="InterPro"/>
</dbReference>
<accession>A0A919T6I5</accession>
<dbReference type="InterPro" id="IPR015919">
    <property type="entry name" value="Cadherin-like_sf"/>
</dbReference>
<dbReference type="GO" id="GO:0006680">
    <property type="term" value="P:glucosylceramide catabolic process"/>
    <property type="evidence" value="ECO:0007669"/>
    <property type="project" value="TreeGrafter"/>
</dbReference>
<dbReference type="Pfam" id="PF05345">
    <property type="entry name" value="He_PIG"/>
    <property type="match status" value="1"/>
</dbReference>
<protein>
    <recommendedName>
        <fullName evidence="6">CBM6 domain-containing protein</fullName>
    </recommendedName>
</protein>
<evidence type="ECO:0000259" key="6">
    <source>
        <dbReference type="PROSITE" id="PS51175"/>
    </source>
</evidence>
<dbReference type="Pfam" id="PF17189">
    <property type="entry name" value="Glyco_hydro_30C"/>
    <property type="match status" value="1"/>
</dbReference>
<evidence type="ECO:0000256" key="1">
    <source>
        <dbReference type="ARBA" id="ARBA00005382"/>
    </source>
</evidence>
<gene>
    <name evidence="7" type="ORF">Ato02nite_018610</name>
</gene>
<feature type="chain" id="PRO_5037002077" description="CBM6 domain-containing protein" evidence="5">
    <location>
        <begin position="23"/>
        <end position="727"/>
    </location>
</feature>
<dbReference type="GO" id="GO:0016020">
    <property type="term" value="C:membrane"/>
    <property type="evidence" value="ECO:0007669"/>
    <property type="project" value="InterPro"/>
</dbReference>
<dbReference type="InterPro" id="IPR006584">
    <property type="entry name" value="Cellulose-bd_IV"/>
</dbReference>
<proteinExistence type="inferred from homology"/>
<dbReference type="PANTHER" id="PTHR11069">
    <property type="entry name" value="GLUCOSYLCERAMIDASE"/>
    <property type="match status" value="1"/>
</dbReference>
<keyword evidence="3 4" id="KW-0378">Hydrolase</keyword>
<evidence type="ECO:0000256" key="2">
    <source>
        <dbReference type="ARBA" id="ARBA00022729"/>
    </source>
</evidence>
<dbReference type="PROSITE" id="PS51175">
    <property type="entry name" value="CBM6"/>
    <property type="match status" value="1"/>
</dbReference>
<dbReference type="GO" id="GO:0030246">
    <property type="term" value="F:carbohydrate binding"/>
    <property type="evidence" value="ECO:0007669"/>
    <property type="project" value="InterPro"/>
</dbReference>
<dbReference type="GO" id="GO:0005975">
    <property type="term" value="P:carbohydrate metabolic process"/>
    <property type="evidence" value="ECO:0007669"/>
    <property type="project" value="UniProtKB-ARBA"/>
</dbReference>
<dbReference type="Gene3D" id="2.60.40.10">
    <property type="entry name" value="Immunoglobulins"/>
    <property type="match status" value="1"/>
</dbReference>
<dbReference type="SMART" id="SM00606">
    <property type="entry name" value="CBD_IV"/>
    <property type="match status" value="1"/>
</dbReference>
<evidence type="ECO:0000313" key="7">
    <source>
        <dbReference type="EMBL" id="GIM90068.1"/>
    </source>
</evidence>
<dbReference type="InterPro" id="IPR033453">
    <property type="entry name" value="Glyco_hydro_30_TIM-barrel"/>
</dbReference>
<dbReference type="PANTHER" id="PTHR11069:SF23">
    <property type="entry name" value="LYSOSOMAL ACID GLUCOSYLCERAMIDASE"/>
    <property type="match status" value="1"/>
</dbReference>
<dbReference type="SUPFAM" id="SSF49785">
    <property type="entry name" value="Galactose-binding domain-like"/>
    <property type="match status" value="1"/>
</dbReference>
<evidence type="ECO:0000313" key="8">
    <source>
        <dbReference type="Proteomes" id="UP000677082"/>
    </source>
</evidence>
<dbReference type="Gene3D" id="2.60.120.260">
    <property type="entry name" value="Galactose-binding domain-like"/>
    <property type="match status" value="1"/>
</dbReference>
<dbReference type="CDD" id="cd04080">
    <property type="entry name" value="CBM6_cellulase-like"/>
    <property type="match status" value="1"/>
</dbReference>
<dbReference type="EMBL" id="BOQN01000022">
    <property type="protein sequence ID" value="GIM90068.1"/>
    <property type="molecule type" value="Genomic_DNA"/>
</dbReference>
<reference evidence="7 8" key="1">
    <citation type="submission" date="2021-03" db="EMBL/GenBank/DDBJ databases">
        <title>Whole genome shotgun sequence of Actinoplanes toevensis NBRC 105298.</title>
        <authorList>
            <person name="Komaki H."/>
            <person name="Tamura T."/>
        </authorList>
    </citation>
    <scope>NUCLEOTIDE SEQUENCE [LARGE SCALE GENOMIC DNA]</scope>
    <source>
        <strain evidence="7 8">NBRC 105298</strain>
    </source>
</reference>